<proteinExistence type="predicted"/>
<evidence type="ECO:0000256" key="1">
    <source>
        <dbReference type="SAM" id="SignalP"/>
    </source>
</evidence>
<name>A0A447L2D9_SEROD</name>
<evidence type="ECO:0000313" key="3">
    <source>
        <dbReference type="Proteomes" id="UP000281391"/>
    </source>
</evidence>
<sequence length="94" mass="10157">MPLLSLSRLRPWLWLLCCLPLWAQAGPASDFAAASRAQQARLLQAWAAEPDAARLPLLQALKQEKVVIDGAGQAFVQQGDKLLPLEGDAAVQGR</sequence>
<organism evidence="2 3">
    <name type="scientific">Serratia odorifera</name>
    <dbReference type="NCBI Taxonomy" id="618"/>
    <lineage>
        <taxon>Bacteria</taxon>
        <taxon>Pseudomonadati</taxon>
        <taxon>Pseudomonadota</taxon>
        <taxon>Gammaproteobacteria</taxon>
        <taxon>Enterobacterales</taxon>
        <taxon>Yersiniaceae</taxon>
        <taxon>Serratia</taxon>
    </lineage>
</organism>
<gene>
    <name evidence="2" type="ORF">NCTC11214_05506</name>
</gene>
<evidence type="ECO:0000313" key="2">
    <source>
        <dbReference type="EMBL" id="VDZ65515.1"/>
    </source>
</evidence>
<dbReference type="EMBL" id="LR134117">
    <property type="protein sequence ID" value="VDZ65515.1"/>
    <property type="molecule type" value="Genomic_DNA"/>
</dbReference>
<evidence type="ECO:0008006" key="4">
    <source>
        <dbReference type="Google" id="ProtNLM"/>
    </source>
</evidence>
<protein>
    <recommendedName>
        <fullName evidence="4">Urea ABC transporter, permease protein UrtB</fullName>
    </recommendedName>
</protein>
<feature type="chain" id="PRO_5019279071" description="Urea ABC transporter, permease protein UrtB" evidence="1">
    <location>
        <begin position="24"/>
        <end position="94"/>
    </location>
</feature>
<reference evidence="2 3" key="1">
    <citation type="submission" date="2018-12" db="EMBL/GenBank/DDBJ databases">
        <authorList>
            <consortium name="Pathogen Informatics"/>
        </authorList>
    </citation>
    <scope>NUCLEOTIDE SEQUENCE [LARGE SCALE GENOMIC DNA]</scope>
    <source>
        <strain evidence="2 3">NCTC11214</strain>
    </source>
</reference>
<dbReference type="AlphaFoldDB" id="A0A447L2D9"/>
<feature type="signal peptide" evidence="1">
    <location>
        <begin position="1"/>
        <end position="23"/>
    </location>
</feature>
<dbReference type="KEGG" id="sof:NCTC11214_05506"/>
<keyword evidence="1" id="KW-0732">Signal</keyword>
<dbReference type="Proteomes" id="UP000281391">
    <property type="component" value="Chromosome"/>
</dbReference>
<accession>A0A447L2D9</accession>